<gene>
    <name evidence="1" type="ORF">DLJ74_16080</name>
</gene>
<dbReference type="EMBL" id="QGTD01000017">
    <property type="protein sequence ID" value="PWU67331.1"/>
    <property type="molecule type" value="Genomic_DNA"/>
</dbReference>
<dbReference type="RefSeq" id="WP_109985213.1">
    <property type="nucleotide sequence ID" value="NZ_QGTD01000017.1"/>
</dbReference>
<comment type="caution">
    <text evidence="1">The sequence shown here is derived from an EMBL/GenBank/DDBJ whole genome shotgun (WGS) entry which is preliminary data.</text>
</comment>
<dbReference type="InterPro" id="IPR015064">
    <property type="entry name" value="Sda"/>
</dbReference>
<evidence type="ECO:0000313" key="1">
    <source>
        <dbReference type="EMBL" id="PWU67331.1"/>
    </source>
</evidence>
<dbReference type="Gene3D" id="1.10.287.1100">
    <property type="entry name" value="Sporulation inhibitor A"/>
    <property type="match status" value="1"/>
</dbReference>
<proteinExistence type="predicted"/>
<protein>
    <submittedName>
        <fullName evidence="1">Sporulation histidine kinase inhibitor Sda</fullName>
    </submittedName>
</protein>
<dbReference type="InterPro" id="IPR036916">
    <property type="entry name" value="Sda_sf"/>
</dbReference>
<organism evidence="1 2">
    <name type="scientific">Gracilibacillus dipsosauri</name>
    <dbReference type="NCBI Taxonomy" id="178340"/>
    <lineage>
        <taxon>Bacteria</taxon>
        <taxon>Bacillati</taxon>
        <taxon>Bacillota</taxon>
        <taxon>Bacilli</taxon>
        <taxon>Bacillales</taxon>
        <taxon>Bacillaceae</taxon>
        <taxon>Gracilibacillus</taxon>
    </lineage>
</organism>
<accession>A0A317KUU7</accession>
<keyword evidence="2" id="KW-1185">Reference proteome</keyword>
<dbReference type="OrthoDB" id="2933732at2"/>
<dbReference type="Pfam" id="PF08970">
    <property type="entry name" value="Sda"/>
    <property type="match status" value="1"/>
</dbReference>
<reference evidence="1 2" key="1">
    <citation type="submission" date="2018-05" db="EMBL/GenBank/DDBJ databases">
        <title>Genomic analysis of Gracilibacillus dipsosauri DD1 reveals novel features of a salt-tolerant amylase.</title>
        <authorList>
            <person name="Deutch C.E."/>
            <person name="Yang S."/>
        </authorList>
    </citation>
    <scope>NUCLEOTIDE SEQUENCE [LARGE SCALE GENOMIC DNA]</scope>
    <source>
        <strain evidence="1 2">DD1</strain>
    </source>
</reference>
<name>A0A317KUU7_9BACI</name>
<dbReference type="AlphaFoldDB" id="A0A317KUU7"/>
<sequence length="48" mass="5774">METIPDKLLLEIYHQARLYKLSNDFIELLEKEIVARKLMDRVIDKKLS</sequence>
<dbReference type="Proteomes" id="UP000245624">
    <property type="component" value="Unassembled WGS sequence"/>
</dbReference>
<evidence type="ECO:0000313" key="2">
    <source>
        <dbReference type="Proteomes" id="UP000245624"/>
    </source>
</evidence>
<dbReference type="SUPFAM" id="SSF100985">
    <property type="entry name" value="Sporulation inhibitor Sda"/>
    <property type="match status" value="1"/>
</dbReference>